<organism evidence="1 2">
    <name type="scientific">Arthrobacter phage Hestia</name>
    <dbReference type="NCBI Taxonomy" id="2419609"/>
    <lineage>
        <taxon>Viruses</taxon>
        <taxon>Duplodnaviria</taxon>
        <taxon>Heunggongvirae</taxon>
        <taxon>Uroviricota</taxon>
        <taxon>Caudoviricetes</taxon>
        <taxon>Hestiavirus</taxon>
        <taxon>Hestiavirus hestia</taxon>
    </lineage>
</organism>
<sequence length="86" mass="9562">MHNHALFQDAVDRRDYAALQESVAGMTKKDAVAHLHSLFPHKAPAWFTRNLVYLMSLDPINLGEILGYSDPTANKAIRNVMKADAA</sequence>
<accession>A0A3G3M3D9</accession>
<dbReference type="Proteomes" id="UP000270301">
    <property type="component" value="Segment"/>
</dbReference>
<reference evidence="1 2" key="1">
    <citation type="submission" date="2018-09" db="EMBL/GenBank/DDBJ databases">
        <authorList>
            <person name="Ulbrich M.C."/>
            <person name="Stoner T.H."/>
            <person name="Garlena R.A."/>
            <person name="Russell D.A."/>
            <person name="Pope W.H."/>
            <person name="Jacobs-Sera D."/>
            <person name="Hatfull G.F."/>
        </authorList>
    </citation>
    <scope>NUCLEOTIDE SEQUENCE [LARGE SCALE GENOMIC DNA]</scope>
</reference>
<name>A0A3G3M3D9_9CAUD</name>
<evidence type="ECO:0000313" key="2">
    <source>
        <dbReference type="Proteomes" id="UP000270301"/>
    </source>
</evidence>
<keyword evidence="2" id="KW-1185">Reference proteome</keyword>
<dbReference type="GeneID" id="77931832"/>
<proteinExistence type="predicted"/>
<dbReference type="RefSeq" id="YP_010655958.1">
    <property type="nucleotide sequence ID" value="NC_070833.1"/>
</dbReference>
<gene>
    <name evidence="1" type="primary">47</name>
    <name evidence="1" type="ORF">PBI_HESTIA_47</name>
</gene>
<evidence type="ECO:0000313" key="1">
    <source>
        <dbReference type="EMBL" id="AYR00925.1"/>
    </source>
</evidence>
<protein>
    <submittedName>
        <fullName evidence="1">Uncharacterized protein</fullName>
    </submittedName>
</protein>
<dbReference type="KEGG" id="vg:77931832"/>
<dbReference type="EMBL" id="MH910036">
    <property type="protein sequence ID" value="AYR00925.1"/>
    <property type="molecule type" value="Genomic_DNA"/>
</dbReference>